<name>A0A3G2R7Z1_9FIRM</name>
<dbReference type="EMBL" id="CP033169">
    <property type="protein sequence ID" value="AYO31556.1"/>
    <property type="molecule type" value="Genomic_DNA"/>
</dbReference>
<dbReference type="AlphaFoldDB" id="A0A3G2R7Z1"/>
<comment type="cofactor">
    <cofactor evidence="1 7">
        <name>Mg(2+)</name>
        <dbReference type="ChEBI" id="CHEBI:18420"/>
    </cofactor>
</comment>
<feature type="domain" description="CobB/CobQ-like glutamine amidotransferase" evidence="9">
    <location>
        <begin position="249"/>
        <end position="438"/>
    </location>
</feature>
<dbReference type="InterPro" id="IPR002586">
    <property type="entry name" value="CobQ/CobB/MinD/ParA_Nub-bd_dom"/>
</dbReference>
<dbReference type="CDD" id="cd05388">
    <property type="entry name" value="CobB_N"/>
    <property type="match status" value="1"/>
</dbReference>
<keyword evidence="11" id="KW-1185">Reference proteome</keyword>
<evidence type="ECO:0000259" key="8">
    <source>
        <dbReference type="Pfam" id="PF01656"/>
    </source>
</evidence>
<gene>
    <name evidence="7" type="primary">cbiA</name>
    <name evidence="10" type="ORF">D2962_13955</name>
</gene>
<dbReference type="InterPro" id="IPR029062">
    <property type="entry name" value="Class_I_gatase-like"/>
</dbReference>
<evidence type="ECO:0000256" key="3">
    <source>
        <dbReference type="ARBA" id="ARBA00022741"/>
    </source>
</evidence>
<dbReference type="KEGG" id="bacg:D2962_13955"/>
<dbReference type="Pfam" id="PF01656">
    <property type="entry name" value="CbiA"/>
    <property type="match status" value="1"/>
</dbReference>
<keyword evidence="2 7" id="KW-0436">Ligase</keyword>
<evidence type="ECO:0000313" key="10">
    <source>
        <dbReference type="EMBL" id="AYO31556.1"/>
    </source>
</evidence>
<dbReference type="PROSITE" id="PS51274">
    <property type="entry name" value="GATASE_COBBQ"/>
    <property type="match status" value="1"/>
</dbReference>
<proteinExistence type="inferred from homology"/>
<protein>
    <recommendedName>
        <fullName evidence="7">Cobyrinate a,c-diamide synthase</fullName>
        <ecNumber evidence="7">6.3.5.11</ecNumber>
    </recommendedName>
    <alternativeName>
        <fullName evidence="7">Cobyrinic acid a,c-diamide synthetase</fullName>
    </alternativeName>
</protein>
<dbReference type="UniPathway" id="UPA00148">
    <property type="reaction ID" value="UER00231"/>
</dbReference>
<feature type="site" description="Increases nucleophilicity of active site Cys" evidence="7">
    <location>
        <position position="434"/>
    </location>
</feature>
<dbReference type="GO" id="GO:0005524">
    <property type="term" value="F:ATP binding"/>
    <property type="evidence" value="ECO:0007669"/>
    <property type="project" value="UniProtKB-UniRule"/>
</dbReference>
<sequence length="461" mass="51034">MGKGVMIAGTHSGSGKTTVGLGLLGALSKKYTVTPFKVGPDYIDTAYHKFVCGRVSYNLDVFMLGEERLKALYGLKSDGDIALVEGVMGLFDGLDTQGFGSSAHVAKILNLPVILVIDASGMARSASAMVGGFRDFDREVNIAGVILNKVGGQKHYELLKQSIERDTGVPVFGFIPGDPELCLPERHLGLVPVYEMEGLKKKFHRLYSYIERYIDLDGILRTAEKAGSLDIKGQVPAFADFCVNNEAVKIAVAMDEAFNFYYQSGLEVFRDMGAKLVPFSPLHDIALPDGISGLYLGGGFPEMFAGQLSRNLPMLESIKNSIESGLPTYAECGGFMYLSRCIRDQEGKGYPMAGVYDIEAVMTRRLQHFGYVEAEVTSENVLAEKGFKLRGHEFHHSEMVGFFENTCYLVGKPGKPEKWRCGYRFKNCLATYVHIDFFAYPNLAENFLRKCLEFLKRSEFK</sequence>
<keyword evidence="7" id="KW-0169">Cobalamin biosynthesis</keyword>
<dbReference type="InterPro" id="IPR011698">
    <property type="entry name" value="GATase_3"/>
</dbReference>
<evidence type="ECO:0000256" key="5">
    <source>
        <dbReference type="ARBA" id="ARBA00022842"/>
    </source>
</evidence>
<dbReference type="PANTHER" id="PTHR43873">
    <property type="entry name" value="COBYRINATE A,C-DIAMIDE SYNTHASE"/>
    <property type="match status" value="1"/>
</dbReference>
<comment type="function">
    <text evidence="7">Catalyzes the ATP-dependent amidation of the two carboxylate groups at positions a and c of cobyrinate, using either L-glutamine or ammonia as the nitrogen source.</text>
</comment>
<dbReference type="InterPro" id="IPR004484">
    <property type="entry name" value="CbiA/CobB_synth"/>
</dbReference>
<dbReference type="SUPFAM" id="SSF52317">
    <property type="entry name" value="Class I glutamine amidotransferase-like"/>
    <property type="match status" value="1"/>
</dbReference>
<keyword evidence="6 7" id="KW-0315">Glutamine amidotransferase</keyword>
<dbReference type="RefSeq" id="WP_122015344.1">
    <property type="nucleotide sequence ID" value="NZ_CP033169.1"/>
</dbReference>
<evidence type="ECO:0000256" key="2">
    <source>
        <dbReference type="ARBA" id="ARBA00022598"/>
    </source>
</evidence>
<dbReference type="Gene3D" id="3.40.50.880">
    <property type="match status" value="1"/>
</dbReference>
<dbReference type="Pfam" id="PF07685">
    <property type="entry name" value="GATase_3"/>
    <property type="match status" value="1"/>
</dbReference>
<accession>A0A3G2R7Z1</accession>
<evidence type="ECO:0000256" key="1">
    <source>
        <dbReference type="ARBA" id="ARBA00001946"/>
    </source>
</evidence>
<dbReference type="Proteomes" id="UP000280960">
    <property type="component" value="Chromosome"/>
</dbReference>
<keyword evidence="5 7" id="KW-0460">Magnesium</keyword>
<dbReference type="Gene3D" id="3.40.50.300">
    <property type="entry name" value="P-loop containing nucleotide triphosphate hydrolases"/>
    <property type="match status" value="1"/>
</dbReference>
<dbReference type="EC" id="6.3.5.11" evidence="7"/>
<keyword evidence="4 7" id="KW-0067">ATP-binding</keyword>
<comment type="similarity">
    <text evidence="7">Belongs to the CobB/CbiA family.</text>
</comment>
<reference evidence="10 11" key="1">
    <citation type="submission" date="2018-10" db="EMBL/GenBank/DDBJ databases">
        <authorList>
            <person name="Zhang X."/>
        </authorList>
    </citation>
    <scope>NUCLEOTIDE SEQUENCE [LARGE SCALE GENOMIC DNA]</scope>
    <source>
        <strain evidence="10 11">SK-G1</strain>
    </source>
</reference>
<evidence type="ECO:0000256" key="7">
    <source>
        <dbReference type="HAMAP-Rule" id="MF_00027"/>
    </source>
</evidence>
<comment type="domain">
    <text evidence="7">Comprises of two domains. The C-terminal domain contains the binding site for glutamine and catalyzes the hydrolysis of this substrate to glutamate and ammonia. The N-terminal domain is anticipated to bind ATP and cobyrinate and catalyzes the ultimate synthesis of the diamide product. The ammonia produced via the glutaminase domain is probably translocated to the adjacent domain via a molecular tunnel, where it reacts with an activated intermediate.</text>
</comment>
<evidence type="ECO:0000256" key="6">
    <source>
        <dbReference type="ARBA" id="ARBA00022962"/>
    </source>
</evidence>
<feature type="domain" description="CobQ/CobB/MinD/ParA nucleotide binding" evidence="8">
    <location>
        <begin position="5"/>
        <end position="187"/>
    </location>
</feature>
<evidence type="ECO:0000259" key="9">
    <source>
        <dbReference type="Pfam" id="PF07685"/>
    </source>
</evidence>
<feature type="active site" description="Nucleophile" evidence="7">
    <location>
        <position position="332"/>
    </location>
</feature>
<dbReference type="SUPFAM" id="SSF52540">
    <property type="entry name" value="P-loop containing nucleoside triphosphate hydrolases"/>
    <property type="match status" value="1"/>
</dbReference>
<comment type="pathway">
    <text evidence="7">Cofactor biosynthesis; adenosylcobalamin biosynthesis; cob(II)yrinate a,c-diamide from sirohydrochlorin (anaerobic route): step 10/10.</text>
</comment>
<dbReference type="GO" id="GO:0009236">
    <property type="term" value="P:cobalamin biosynthetic process"/>
    <property type="evidence" value="ECO:0007669"/>
    <property type="project" value="UniProtKB-UniRule"/>
</dbReference>
<comment type="catalytic activity">
    <reaction evidence="7">
        <text>cob(II)yrinate + 2 L-glutamine + 2 ATP + 2 H2O = cob(II)yrinate a,c diamide + 2 L-glutamate + 2 ADP + 2 phosphate + 2 H(+)</text>
        <dbReference type="Rhea" id="RHEA:26289"/>
        <dbReference type="ChEBI" id="CHEBI:15377"/>
        <dbReference type="ChEBI" id="CHEBI:15378"/>
        <dbReference type="ChEBI" id="CHEBI:29985"/>
        <dbReference type="ChEBI" id="CHEBI:30616"/>
        <dbReference type="ChEBI" id="CHEBI:43474"/>
        <dbReference type="ChEBI" id="CHEBI:58359"/>
        <dbReference type="ChEBI" id="CHEBI:58537"/>
        <dbReference type="ChEBI" id="CHEBI:58894"/>
        <dbReference type="ChEBI" id="CHEBI:456216"/>
        <dbReference type="EC" id="6.3.5.11"/>
    </reaction>
</comment>
<dbReference type="HAMAP" id="MF_00027">
    <property type="entry name" value="CobB_CbiA"/>
    <property type="match status" value="1"/>
</dbReference>
<comment type="miscellaneous">
    <text evidence="7">The a and c carboxylates of cobyrinate are activated for nucleophilic attack via formation of a phosphorylated intermediate by ATP. CbiA catalyzes first the amidation of the c-carboxylate, and then that of the a-carboxylate.</text>
</comment>
<evidence type="ECO:0000256" key="4">
    <source>
        <dbReference type="ARBA" id="ARBA00022840"/>
    </source>
</evidence>
<evidence type="ECO:0000313" key="11">
    <source>
        <dbReference type="Proteomes" id="UP000280960"/>
    </source>
</evidence>
<dbReference type="GO" id="GO:0042242">
    <property type="term" value="F:cobyrinic acid a,c-diamide synthase activity"/>
    <property type="evidence" value="ECO:0007669"/>
    <property type="project" value="UniProtKB-UniRule"/>
</dbReference>
<dbReference type="PANTHER" id="PTHR43873:SF1">
    <property type="entry name" value="COBYRINATE A,C-DIAMIDE SYNTHASE"/>
    <property type="match status" value="1"/>
</dbReference>
<keyword evidence="3 7" id="KW-0547">Nucleotide-binding</keyword>
<dbReference type="InterPro" id="IPR027417">
    <property type="entry name" value="P-loop_NTPase"/>
</dbReference>
<organism evidence="10 11">
    <name type="scientific">Biomaibacter acetigenes</name>
    <dbReference type="NCBI Taxonomy" id="2316383"/>
    <lineage>
        <taxon>Bacteria</taxon>
        <taxon>Bacillati</taxon>
        <taxon>Bacillota</taxon>
        <taxon>Clostridia</taxon>
        <taxon>Thermosediminibacterales</taxon>
        <taxon>Tepidanaerobacteraceae</taxon>
        <taxon>Biomaibacter</taxon>
    </lineage>
</organism>
<dbReference type="NCBIfam" id="NF002204">
    <property type="entry name" value="PRK01077.1"/>
    <property type="match status" value="1"/>
</dbReference>
<dbReference type="NCBIfam" id="TIGR00379">
    <property type="entry name" value="cobB"/>
    <property type="match status" value="1"/>
</dbReference>
<dbReference type="CDD" id="cd03130">
    <property type="entry name" value="GATase1_CobB"/>
    <property type="match status" value="1"/>
</dbReference>